<organism evidence="2 3">
    <name type="scientific">Apiospora marii</name>
    <dbReference type="NCBI Taxonomy" id="335849"/>
    <lineage>
        <taxon>Eukaryota</taxon>
        <taxon>Fungi</taxon>
        <taxon>Dikarya</taxon>
        <taxon>Ascomycota</taxon>
        <taxon>Pezizomycotina</taxon>
        <taxon>Sordariomycetes</taxon>
        <taxon>Xylariomycetidae</taxon>
        <taxon>Amphisphaeriales</taxon>
        <taxon>Apiosporaceae</taxon>
        <taxon>Apiospora</taxon>
    </lineage>
</organism>
<reference evidence="2 3" key="1">
    <citation type="submission" date="2023-01" db="EMBL/GenBank/DDBJ databases">
        <title>Analysis of 21 Apiospora genomes using comparative genomics revels a genus with tremendous synthesis potential of carbohydrate active enzymes and secondary metabolites.</title>
        <authorList>
            <person name="Sorensen T."/>
        </authorList>
    </citation>
    <scope>NUCLEOTIDE SEQUENCE [LARGE SCALE GENOMIC DNA]</scope>
    <source>
        <strain evidence="2 3">CBS 20057</strain>
    </source>
</reference>
<feature type="compositionally biased region" description="Basic and acidic residues" evidence="1">
    <location>
        <begin position="1"/>
        <end position="14"/>
    </location>
</feature>
<feature type="compositionally biased region" description="Low complexity" evidence="1">
    <location>
        <begin position="17"/>
        <end position="29"/>
    </location>
</feature>
<protein>
    <submittedName>
        <fullName evidence="2">Uncharacterized protein</fullName>
    </submittedName>
</protein>
<gene>
    <name evidence="2" type="ORF">PG991_009504</name>
</gene>
<dbReference type="EMBL" id="JAQQWI010000014">
    <property type="protein sequence ID" value="KAK8013233.1"/>
    <property type="molecule type" value="Genomic_DNA"/>
</dbReference>
<evidence type="ECO:0000313" key="3">
    <source>
        <dbReference type="Proteomes" id="UP001396898"/>
    </source>
</evidence>
<sequence length="299" mass="33154">MASHQDHPPQDGRKVQLSLSLSTSPPHTLSVHDPDPTEPLKLVATVEQAASPFPERAVTVLTKYSCLDNSPSGDAFSLLAMHSPQLTAAADPQCPTPEIRMRPTKRVTHVRVGGDPDLLQREEEDHFAFVTVPPVGRGHAQVEWELSPAKLLRRMGNQGESVQDKLLRLLRPGDTYRISPGTMSICWWSFGSLEDEEAEGETDEKKEKKKKVARWTLPDDLPLVRAPGVDETEDVAHRLVDLVDHHDVNYLSSRSAVENEQIPVIKDMRAEGWVFGEPQAGLEMVVKDQGGEAVFTITE</sequence>
<dbReference type="Proteomes" id="UP001396898">
    <property type="component" value="Unassembled WGS sequence"/>
</dbReference>
<name>A0ABR1RJ62_9PEZI</name>
<evidence type="ECO:0000313" key="2">
    <source>
        <dbReference type="EMBL" id="KAK8013233.1"/>
    </source>
</evidence>
<comment type="caution">
    <text evidence="2">The sequence shown here is derived from an EMBL/GenBank/DDBJ whole genome shotgun (WGS) entry which is preliminary data.</text>
</comment>
<proteinExistence type="predicted"/>
<accession>A0ABR1RJ62</accession>
<feature type="region of interest" description="Disordered" evidence="1">
    <location>
        <begin position="1"/>
        <end position="38"/>
    </location>
</feature>
<keyword evidence="3" id="KW-1185">Reference proteome</keyword>
<evidence type="ECO:0000256" key="1">
    <source>
        <dbReference type="SAM" id="MobiDB-lite"/>
    </source>
</evidence>